<evidence type="ECO:0000256" key="7">
    <source>
        <dbReference type="ARBA" id="ARBA00047984"/>
    </source>
</evidence>
<dbReference type="PANTHER" id="PTHR24031">
    <property type="entry name" value="RNA HELICASE"/>
    <property type="match status" value="1"/>
</dbReference>
<comment type="function">
    <text evidence="9">RNA helicase.</text>
</comment>
<evidence type="ECO:0000313" key="14">
    <source>
        <dbReference type="EMBL" id="NWW67015.1"/>
    </source>
</evidence>
<dbReference type="Pfam" id="PF13959">
    <property type="entry name" value="CTE_SPB4"/>
    <property type="match status" value="1"/>
</dbReference>
<feature type="region of interest" description="Disordered" evidence="10">
    <location>
        <begin position="464"/>
        <end position="609"/>
    </location>
</feature>
<feature type="region of interest" description="Disordered" evidence="10">
    <location>
        <begin position="676"/>
        <end position="794"/>
    </location>
</feature>
<evidence type="ECO:0000256" key="8">
    <source>
        <dbReference type="PROSITE-ProRule" id="PRU00552"/>
    </source>
</evidence>
<gene>
    <name evidence="14" type="primary">Ddx10</name>
    <name evidence="14" type="ORF">IFRKOW_R14302</name>
</gene>
<dbReference type="GO" id="GO:0003724">
    <property type="term" value="F:RNA helicase activity"/>
    <property type="evidence" value="ECO:0007669"/>
    <property type="project" value="UniProtKB-EC"/>
</dbReference>
<comment type="domain">
    <text evidence="9">The Q motif is unique to and characteristic of the DEAD box family of RNA helicases and controls ATP binding and hydrolysis.</text>
</comment>
<keyword evidence="5 9" id="KW-0694">RNA-binding</keyword>
<proteinExistence type="inferred from homology"/>
<feature type="compositionally biased region" description="Basic residues" evidence="10">
    <location>
        <begin position="681"/>
        <end position="690"/>
    </location>
</feature>
<keyword evidence="15" id="KW-1185">Reference proteome</keyword>
<dbReference type="InterPro" id="IPR001650">
    <property type="entry name" value="Helicase_C-like"/>
</dbReference>
<dbReference type="EC" id="3.6.4.13" evidence="9"/>
<dbReference type="SMART" id="SM01178">
    <property type="entry name" value="DUF4217"/>
    <property type="match status" value="1"/>
</dbReference>
<dbReference type="InterPro" id="IPR014001">
    <property type="entry name" value="Helicase_ATP-bd"/>
</dbReference>
<dbReference type="FunFam" id="3.40.50.300:FF:000874">
    <property type="entry name" value="RNA helicase"/>
    <property type="match status" value="1"/>
</dbReference>
<dbReference type="GO" id="GO:0016787">
    <property type="term" value="F:hydrolase activity"/>
    <property type="evidence" value="ECO:0007669"/>
    <property type="project" value="UniProtKB-KW"/>
</dbReference>
<feature type="non-terminal residue" evidence="14">
    <location>
        <position position="813"/>
    </location>
</feature>
<keyword evidence="4 9" id="KW-0067">ATP-binding</keyword>
<feature type="short sequence motif" description="Q motif" evidence="8">
    <location>
        <begin position="8"/>
        <end position="36"/>
    </location>
</feature>
<dbReference type="PROSITE" id="PS51192">
    <property type="entry name" value="HELICASE_ATP_BIND_1"/>
    <property type="match status" value="1"/>
</dbReference>
<dbReference type="PROSITE" id="PS51195">
    <property type="entry name" value="Q_MOTIF"/>
    <property type="match status" value="1"/>
</dbReference>
<reference evidence="14 15" key="1">
    <citation type="submission" date="2019-09" db="EMBL/GenBank/DDBJ databases">
        <title>Bird 10,000 Genomes (B10K) Project - Family phase.</title>
        <authorList>
            <person name="Zhang G."/>
        </authorList>
    </citation>
    <scope>NUCLEOTIDE SEQUENCE [LARGE SCALE GENOMIC DNA]</scope>
    <source>
        <strain evidence="14">B10K-DU-029-41</strain>
        <tissue evidence="14">Liver</tissue>
    </source>
</reference>
<feature type="compositionally biased region" description="Acidic residues" evidence="10">
    <location>
        <begin position="739"/>
        <end position="752"/>
    </location>
</feature>
<feature type="compositionally biased region" description="Low complexity" evidence="10">
    <location>
        <begin position="514"/>
        <end position="523"/>
    </location>
</feature>
<dbReference type="SMART" id="SM00490">
    <property type="entry name" value="HELICc"/>
    <property type="match status" value="1"/>
</dbReference>
<evidence type="ECO:0000256" key="6">
    <source>
        <dbReference type="ARBA" id="ARBA00038084"/>
    </source>
</evidence>
<comment type="catalytic activity">
    <reaction evidence="7 9">
        <text>ATP + H2O = ADP + phosphate + H(+)</text>
        <dbReference type="Rhea" id="RHEA:13065"/>
        <dbReference type="ChEBI" id="CHEBI:15377"/>
        <dbReference type="ChEBI" id="CHEBI:15378"/>
        <dbReference type="ChEBI" id="CHEBI:30616"/>
        <dbReference type="ChEBI" id="CHEBI:43474"/>
        <dbReference type="ChEBI" id="CHEBI:456216"/>
        <dbReference type="EC" id="3.6.4.13"/>
    </reaction>
</comment>
<evidence type="ECO:0000313" key="15">
    <source>
        <dbReference type="Proteomes" id="UP000542689"/>
    </source>
</evidence>
<evidence type="ECO:0000256" key="3">
    <source>
        <dbReference type="ARBA" id="ARBA00022806"/>
    </source>
</evidence>
<feature type="compositionally biased region" description="Acidic residues" evidence="10">
    <location>
        <begin position="559"/>
        <end position="574"/>
    </location>
</feature>
<feature type="domain" description="Helicase C-terminal" evidence="12">
    <location>
        <begin position="226"/>
        <end position="388"/>
    </location>
</feature>
<dbReference type="InterPro" id="IPR025313">
    <property type="entry name" value="SPB4-like_CTE"/>
</dbReference>
<feature type="non-terminal residue" evidence="14">
    <location>
        <position position="1"/>
    </location>
</feature>
<dbReference type="InterPro" id="IPR014014">
    <property type="entry name" value="RNA_helicase_DEAD_Q_motif"/>
</dbReference>
<dbReference type="GO" id="GO:0003723">
    <property type="term" value="F:RNA binding"/>
    <property type="evidence" value="ECO:0007669"/>
    <property type="project" value="UniProtKB-UniRule"/>
</dbReference>
<keyword evidence="2 9" id="KW-0378">Hydrolase</keyword>
<comment type="similarity">
    <text evidence="6">Belongs to the DEAD box helicase family. DDX10/DBP4 subfamily.</text>
</comment>
<dbReference type="PROSITE" id="PS51194">
    <property type="entry name" value="HELICASE_CTER"/>
    <property type="match status" value="1"/>
</dbReference>
<evidence type="ECO:0000259" key="13">
    <source>
        <dbReference type="PROSITE" id="PS51195"/>
    </source>
</evidence>
<dbReference type="InterPro" id="IPR011545">
    <property type="entry name" value="DEAD/DEAH_box_helicase_dom"/>
</dbReference>
<name>A0A7K6Q246_9CORV</name>
<dbReference type="CDD" id="cd17941">
    <property type="entry name" value="DEADc_DDX10"/>
    <property type="match status" value="1"/>
</dbReference>
<dbReference type="PROSITE" id="PS00039">
    <property type="entry name" value="DEAD_ATP_HELICASE"/>
    <property type="match status" value="1"/>
</dbReference>
<evidence type="ECO:0000256" key="5">
    <source>
        <dbReference type="ARBA" id="ARBA00022884"/>
    </source>
</evidence>
<dbReference type="AlphaFoldDB" id="A0A7K6Q246"/>
<evidence type="ECO:0000259" key="12">
    <source>
        <dbReference type="PROSITE" id="PS51194"/>
    </source>
</evidence>
<evidence type="ECO:0000256" key="9">
    <source>
        <dbReference type="RuleBase" id="RU365068"/>
    </source>
</evidence>
<dbReference type="Pfam" id="PF00270">
    <property type="entry name" value="DEAD"/>
    <property type="match status" value="1"/>
</dbReference>
<dbReference type="InterPro" id="IPR000629">
    <property type="entry name" value="RNA-helicase_DEAD-box_CS"/>
</dbReference>
<evidence type="ECO:0000256" key="1">
    <source>
        <dbReference type="ARBA" id="ARBA00022741"/>
    </source>
</evidence>
<evidence type="ECO:0000256" key="4">
    <source>
        <dbReference type="ARBA" id="ARBA00022840"/>
    </source>
</evidence>
<keyword evidence="3 9" id="KW-0347">Helicase</keyword>
<dbReference type="GO" id="GO:0005524">
    <property type="term" value="F:ATP binding"/>
    <property type="evidence" value="ECO:0007669"/>
    <property type="project" value="UniProtKB-UniRule"/>
</dbReference>
<accession>A0A7K6Q246</accession>
<dbReference type="EMBL" id="VZRS01013273">
    <property type="protein sequence ID" value="NWW67015.1"/>
    <property type="molecule type" value="Genomic_DNA"/>
</dbReference>
<evidence type="ECO:0000256" key="10">
    <source>
        <dbReference type="SAM" id="MobiDB-lite"/>
    </source>
</evidence>
<feature type="compositionally biased region" description="Basic and acidic residues" evidence="10">
    <location>
        <begin position="581"/>
        <end position="592"/>
    </location>
</feature>
<feature type="compositionally biased region" description="Polar residues" evidence="10">
    <location>
        <begin position="492"/>
        <end position="501"/>
    </location>
</feature>
<feature type="compositionally biased region" description="Basic and acidic residues" evidence="10">
    <location>
        <begin position="691"/>
        <end position="703"/>
    </location>
</feature>
<feature type="compositionally biased region" description="Low complexity" evidence="10">
    <location>
        <begin position="475"/>
        <end position="484"/>
    </location>
</feature>
<feature type="domain" description="Helicase ATP-binding" evidence="11">
    <location>
        <begin position="39"/>
        <end position="213"/>
    </location>
</feature>
<dbReference type="SUPFAM" id="SSF52540">
    <property type="entry name" value="P-loop containing nucleoside triphosphate hydrolases"/>
    <property type="match status" value="1"/>
</dbReference>
<keyword evidence="1 9" id="KW-0547">Nucleotide-binding</keyword>
<evidence type="ECO:0000259" key="11">
    <source>
        <dbReference type="PROSITE" id="PS51192"/>
    </source>
</evidence>
<dbReference type="Gene3D" id="3.40.50.300">
    <property type="entry name" value="P-loop containing nucleotide triphosphate hydrolases"/>
    <property type="match status" value="2"/>
</dbReference>
<evidence type="ECO:0000256" key="2">
    <source>
        <dbReference type="ARBA" id="ARBA00022801"/>
    </source>
</evidence>
<dbReference type="FunFam" id="3.40.50.300:FF:001089">
    <property type="entry name" value="RNA helicase"/>
    <property type="match status" value="1"/>
</dbReference>
<dbReference type="SMART" id="SM00487">
    <property type="entry name" value="DEXDc"/>
    <property type="match status" value="1"/>
</dbReference>
<dbReference type="Proteomes" id="UP000542689">
    <property type="component" value="Unassembled WGS sequence"/>
</dbReference>
<organism evidence="14 15">
    <name type="scientific">Ifrita kowaldi</name>
    <name type="common">blue-capped ifrita</name>
    <dbReference type="NCBI Taxonomy" id="461245"/>
    <lineage>
        <taxon>Eukaryota</taxon>
        <taxon>Metazoa</taxon>
        <taxon>Chordata</taxon>
        <taxon>Craniata</taxon>
        <taxon>Vertebrata</taxon>
        <taxon>Euteleostomi</taxon>
        <taxon>Archelosauria</taxon>
        <taxon>Archosauria</taxon>
        <taxon>Dinosauria</taxon>
        <taxon>Saurischia</taxon>
        <taxon>Theropoda</taxon>
        <taxon>Coelurosauria</taxon>
        <taxon>Aves</taxon>
        <taxon>Neognathae</taxon>
        <taxon>Neoaves</taxon>
        <taxon>Telluraves</taxon>
        <taxon>Australaves</taxon>
        <taxon>Passeriformes</taxon>
        <taxon>Corvoidea</taxon>
        <taxon>Cinclosomatidae</taxon>
        <taxon>Ifrita</taxon>
    </lineage>
</organism>
<comment type="caution">
    <text evidence="14">The sequence shown here is derived from an EMBL/GenBank/DDBJ whole genome shotgun (WGS) entry which is preliminary data.</text>
</comment>
<dbReference type="CDD" id="cd18787">
    <property type="entry name" value="SF2_C_DEAD"/>
    <property type="match status" value="1"/>
</dbReference>
<protein>
    <recommendedName>
        <fullName evidence="9">ATP-dependent RNA helicase</fullName>
        <ecNumber evidence="9">3.6.4.13</ecNumber>
    </recommendedName>
</protein>
<sequence length="813" mass="92572">QINASEIQRFSDFPLSKKTLKGLQEAQYRVVTEIQRQTIGLALQGKDVLGAAKTGSGKTLAFIIPALELLYRQQWTSADGLGVLIISPTRELAYQTFKVLRKVGKNHEFSAGLIIGGKDLKEESERIHHINMLICTPGRLLQHMDETSYFYASDLQMLILDEADRILDMGFADTMNAIIENLPKKRQTLLFSATQTKSVKDLARLSLKDPEYVWVHEKAKFSTPATLDQNYVVCELQQKVNMLYSFLRTHLKKKSIVFFASCKEVQYLFRVFCKLQPGLPVLALHGKQQQMKRMEVYTCFVRKKAAVLFATDIAARGLDFPAVNWVIQFDCPEDANTYIHRVGRTARYKEGGEALLVLLPSEEKGMVEQLAQRKVPISEIKINPEKLTDIQKRMQAFLAQDQELKEKAQRCFVSYLRSVYLMKNKDVFDVFKLPLAEYALSLGLAMAPRVRFLQRVRKQLEAANGTDHLEETEQNENTLTLVNEETVEKCGTNFSGKTSVSKTKEKQRRKGTEECSASSGSAEESGESEGESKELSEEEEEKEVHVPNRVPNSDSMQFFEDDDDDNDDDDDTEGLDLLTVKQRDVFGVEAKDNPAPITSKSKVKKKATKTQEAKKILKKKFKVNTKIVFTEDGELVQQWPPVQKSNLAQADEEDDASGINLDKAKEILREEDKFDKEEYRKKVKEKHREKRLKEKAARREARNKNAQVEEETVAFLAHSGSEEEFDPSTLPDPDKYKDSDEEQDSESEDSYSEIEKSGRRKRSNSNSATAEEMPLKRKKVQFSQEEDPYLPLDTGLSLAEDEELVLHLLNSHS</sequence>
<feature type="domain" description="DEAD-box RNA helicase Q" evidence="13">
    <location>
        <begin position="8"/>
        <end position="36"/>
    </location>
</feature>
<dbReference type="InterPro" id="IPR027417">
    <property type="entry name" value="P-loop_NTPase"/>
</dbReference>
<dbReference type="Pfam" id="PF00271">
    <property type="entry name" value="Helicase_C"/>
    <property type="match status" value="1"/>
</dbReference>